<organism evidence="7 8">
    <name type="scientific">Arachis hypogaea</name>
    <name type="common">Peanut</name>
    <dbReference type="NCBI Taxonomy" id="3818"/>
    <lineage>
        <taxon>Eukaryota</taxon>
        <taxon>Viridiplantae</taxon>
        <taxon>Streptophyta</taxon>
        <taxon>Embryophyta</taxon>
        <taxon>Tracheophyta</taxon>
        <taxon>Spermatophyta</taxon>
        <taxon>Magnoliopsida</taxon>
        <taxon>eudicotyledons</taxon>
        <taxon>Gunneridae</taxon>
        <taxon>Pentapetalae</taxon>
        <taxon>rosids</taxon>
        <taxon>fabids</taxon>
        <taxon>Fabales</taxon>
        <taxon>Fabaceae</taxon>
        <taxon>Papilionoideae</taxon>
        <taxon>50 kb inversion clade</taxon>
        <taxon>dalbergioids sensu lato</taxon>
        <taxon>Dalbergieae</taxon>
        <taxon>Pterocarpus clade</taxon>
        <taxon>Arachis</taxon>
    </lineage>
</organism>
<dbReference type="PANTHER" id="PTHR47718">
    <property type="entry name" value="OS01G0519700 PROTEIN"/>
    <property type="match status" value="1"/>
</dbReference>
<dbReference type="InterPro" id="IPR007527">
    <property type="entry name" value="Znf_SWIM"/>
</dbReference>
<feature type="compositionally biased region" description="Acidic residues" evidence="5">
    <location>
        <begin position="901"/>
        <end position="910"/>
    </location>
</feature>
<name>A0A445BWT5_ARAHY</name>
<sequence>MRSEFCSVRGGEGKPFVIVKGETYWREGEQECEILPSATLLFAGLSIHRRRPAKPSPLPSNPSNNVVRRLSLPVSSSLFSLLSSLVEWLSALWCSILPASSTSIITMEPQTQEASNSQRHTSDQNVHNVSDHMDEDVTSDAVDMDQYRINSWEDIGKIDFSSLSMKNICQLHFADLGLAFEFYNSYAKTRGFSVRKSRSIIVDGKVREKTYVCSCEGYRLEKWNHMKNRVREPKPETRCGCMSKLHVFFDAVTESWVVRDFCDEHNHELVVLKLARMLRSHKKMTEPDISQMNHMKEVGISMPNIFGSLASQCGGYENVNFSIKDMHNQVAKQRRQLPDDLTSAMAYLETLAARDQNLFYSVEKGREGVFRQIFWCDGRCQLDYDLFGDVLAFDATYKKNRYRLLVVIFSGVNHHNQTVVFGAAIVSNERKSTYVWLLKQLLIAMKGKTPTSVITDGHHSMVIAIQEVFPNAHHRLCAWHLMRNATSNIHKPQFTKMFTKLMLGNYEVGVFEQKWEEMVGFFGVEDREWIVDMYEKRNMWATAHIRGKFFAGFRTTSRCESLHAVLKRYIKSRYDLTEFVQHFQRCLSYMRHREDLADFKSSTGQPVMQTHFQQLERSAATIYTRQIFVLFRSMLHKASTLKVIYEEETSSCNIYQVSKFYKPNMIWHVSFHREQDEFKCSCMRMDSIGIPCSHILAVLGFLDIAELPKSLVLRRWTRKAKEGISGYDDMGGLMEDSLAINRRACLAHWCKQIMNEGCLKGDIFNESRDALVNILLCIRAHNGDNNMMEEHAEYMYEDLAKNGSTEIETTRKPKRCSYCRKGGGHNIATCSMKKMDERTPKFDDDAEENIEGEDYSFVDAESDEYIHTEWFEEEDEYLDSSRYYEQSGGETASSIDYDSGGADDDYEAEL</sequence>
<dbReference type="AlphaFoldDB" id="A0A445BWT5"/>
<comment type="caution">
    <text evidence="7">The sequence shown here is derived from an EMBL/GenBank/DDBJ whole genome shotgun (WGS) entry which is preliminary data.</text>
</comment>
<keyword evidence="1" id="KW-0479">Metal-binding</keyword>
<dbReference type="Pfam" id="PF03101">
    <property type="entry name" value="FAR1"/>
    <property type="match status" value="1"/>
</dbReference>
<dbReference type="PANTHER" id="PTHR47718:SF15">
    <property type="entry name" value="PROTEIN FAR1-RELATED SEQUENCE 5-LIKE"/>
    <property type="match status" value="1"/>
</dbReference>
<proteinExistence type="predicted"/>
<keyword evidence="2 4" id="KW-0863">Zinc-finger</keyword>
<evidence type="ECO:0000313" key="7">
    <source>
        <dbReference type="EMBL" id="RYR43031.1"/>
    </source>
</evidence>
<evidence type="ECO:0000259" key="6">
    <source>
        <dbReference type="PROSITE" id="PS50966"/>
    </source>
</evidence>
<evidence type="ECO:0000256" key="3">
    <source>
        <dbReference type="ARBA" id="ARBA00022833"/>
    </source>
</evidence>
<dbReference type="InterPro" id="IPR018289">
    <property type="entry name" value="MULE_transposase_dom"/>
</dbReference>
<feature type="domain" description="SWIM-type" evidence="6">
    <location>
        <begin position="667"/>
        <end position="703"/>
    </location>
</feature>
<evidence type="ECO:0000256" key="4">
    <source>
        <dbReference type="PROSITE-ProRule" id="PRU00325"/>
    </source>
</evidence>
<dbReference type="Proteomes" id="UP000289738">
    <property type="component" value="Chromosome A08"/>
</dbReference>
<dbReference type="SMART" id="SM00575">
    <property type="entry name" value="ZnF_PMZ"/>
    <property type="match status" value="1"/>
</dbReference>
<evidence type="ECO:0000313" key="8">
    <source>
        <dbReference type="Proteomes" id="UP000289738"/>
    </source>
</evidence>
<keyword evidence="8" id="KW-1185">Reference proteome</keyword>
<keyword evidence="3" id="KW-0862">Zinc</keyword>
<dbReference type="EMBL" id="SDMP01000008">
    <property type="protein sequence ID" value="RYR43031.1"/>
    <property type="molecule type" value="Genomic_DNA"/>
</dbReference>
<dbReference type="Pfam" id="PF10551">
    <property type="entry name" value="MULE"/>
    <property type="match status" value="1"/>
</dbReference>
<dbReference type="STRING" id="3818.A0A445BWT5"/>
<evidence type="ECO:0000256" key="1">
    <source>
        <dbReference type="ARBA" id="ARBA00022723"/>
    </source>
</evidence>
<dbReference type="PROSITE" id="PS50966">
    <property type="entry name" value="ZF_SWIM"/>
    <property type="match status" value="1"/>
</dbReference>
<dbReference type="Pfam" id="PF04434">
    <property type="entry name" value="SWIM"/>
    <property type="match status" value="1"/>
</dbReference>
<feature type="region of interest" description="Disordered" evidence="5">
    <location>
        <begin position="877"/>
        <end position="910"/>
    </location>
</feature>
<evidence type="ECO:0000256" key="2">
    <source>
        <dbReference type="ARBA" id="ARBA00022771"/>
    </source>
</evidence>
<evidence type="ECO:0000256" key="5">
    <source>
        <dbReference type="SAM" id="MobiDB-lite"/>
    </source>
</evidence>
<reference evidence="7 8" key="1">
    <citation type="submission" date="2019-01" db="EMBL/GenBank/DDBJ databases">
        <title>Sequencing of cultivated peanut Arachis hypogaea provides insights into genome evolution and oil improvement.</title>
        <authorList>
            <person name="Chen X."/>
        </authorList>
    </citation>
    <scope>NUCLEOTIDE SEQUENCE [LARGE SCALE GENOMIC DNA]</scope>
    <source>
        <strain evidence="8">cv. Fuhuasheng</strain>
        <tissue evidence="7">Leaves</tissue>
    </source>
</reference>
<protein>
    <recommendedName>
        <fullName evidence="6">SWIM-type domain-containing protein</fullName>
    </recommendedName>
</protein>
<dbReference type="InterPro" id="IPR006564">
    <property type="entry name" value="Znf_PMZ"/>
</dbReference>
<dbReference type="InterPro" id="IPR004330">
    <property type="entry name" value="FAR1_DNA_bnd_dom"/>
</dbReference>
<gene>
    <name evidence="7" type="ORF">Ahy_A08g039455</name>
</gene>
<accession>A0A445BWT5</accession>
<dbReference type="GO" id="GO:0008270">
    <property type="term" value="F:zinc ion binding"/>
    <property type="evidence" value="ECO:0007669"/>
    <property type="project" value="UniProtKB-KW"/>
</dbReference>